<sequence length="136" mass="14883">MGKSQAHNKVARQRIRKFKRDIKPPLETRPISYESDIDDDEIANSKSNEGISALLIKSTTSVPPRYSMTQNIRNLVISNITAMVNASNEEELKDITPDMSTSMSAALAANKNAADTNIGAPAALEIPILNNTELEE</sequence>
<feature type="region of interest" description="Disordered" evidence="1">
    <location>
        <begin position="1"/>
        <end position="32"/>
    </location>
</feature>
<dbReference type="Proteomes" id="UP000023623">
    <property type="component" value="Unassembled WGS sequence"/>
</dbReference>
<gene>
    <name evidence="2" type="ORF">H105_05641</name>
</gene>
<dbReference type="EMBL" id="KK208880">
    <property type="protein sequence ID" value="EZF72278.1"/>
    <property type="molecule type" value="Genomic_DNA"/>
</dbReference>
<dbReference type="HOGENOM" id="CLU_1876933_0_0_1"/>
<evidence type="ECO:0000313" key="3">
    <source>
        <dbReference type="Proteomes" id="UP000023623"/>
    </source>
</evidence>
<protein>
    <submittedName>
        <fullName evidence="2">Uncharacterized protein</fullName>
    </submittedName>
</protein>
<evidence type="ECO:0000256" key="1">
    <source>
        <dbReference type="SAM" id="MobiDB-lite"/>
    </source>
</evidence>
<keyword evidence="3" id="KW-1185">Reference proteome</keyword>
<evidence type="ECO:0000313" key="2">
    <source>
        <dbReference type="EMBL" id="EZF72278.1"/>
    </source>
</evidence>
<feature type="compositionally biased region" description="Basic residues" evidence="1">
    <location>
        <begin position="9"/>
        <end position="20"/>
    </location>
</feature>
<dbReference type="AlphaFoldDB" id="A0A022XPM4"/>
<accession>A0A022XPM4</accession>
<proteinExistence type="predicted"/>
<reference evidence="2 3" key="1">
    <citation type="submission" date="2014-02" db="EMBL/GenBank/DDBJ databases">
        <title>The Genome Sequence of Trichophyton rubrum (morphotype soudanense) CBS 452.61.</title>
        <authorList>
            <consortium name="The Broad Institute Genomics Platform"/>
            <person name="Cuomo C.A."/>
            <person name="White T.C."/>
            <person name="Graser Y."/>
            <person name="Martinez-Rossi N."/>
            <person name="Heitman J."/>
            <person name="Young S.K."/>
            <person name="Zeng Q."/>
            <person name="Gargeya S."/>
            <person name="Abouelleil A."/>
            <person name="Alvarado L."/>
            <person name="Chapman S.B."/>
            <person name="Gainer-Dewar J."/>
            <person name="Goldberg J."/>
            <person name="Griggs A."/>
            <person name="Gujja S."/>
            <person name="Hansen M."/>
            <person name="Howarth C."/>
            <person name="Imamovic A."/>
            <person name="Larimer J."/>
            <person name="Martinez D."/>
            <person name="Murphy C."/>
            <person name="Pearson M.D."/>
            <person name="Persinoti G."/>
            <person name="Poon T."/>
            <person name="Priest M."/>
            <person name="Roberts A.D."/>
            <person name="Saif S."/>
            <person name="Shea T.D."/>
            <person name="Sykes S.N."/>
            <person name="Wortman J."/>
            <person name="Nusbaum C."/>
            <person name="Birren B."/>
        </authorList>
    </citation>
    <scope>NUCLEOTIDE SEQUENCE [LARGE SCALE GENOMIC DNA]</scope>
    <source>
        <strain evidence="2 3">CBS 452.61</strain>
    </source>
</reference>
<name>A0A022XPM4_TRISD</name>
<organism evidence="2 3">
    <name type="scientific">Trichophyton soudanense CBS 452.61</name>
    <dbReference type="NCBI Taxonomy" id="1215331"/>
    <lineage>
        <taxon>Eukaryota</taxon>
        <taxon>Fungi</taxon>
        <taxon>Dikarya</taxon>
        <taxon>Ascomycota</taxon>
        <taxon>Pezizomycotina</taxon>
        <taxon>Eurotiomycetes</taxon>
        <taxon>Eurotiomycetidae</taxon>
        <taxon>Onygenales</taxon>
        <taxon>Arthrodermataceae</taxon>
        <taxon>Trichophyton</taxon>
    </lineage>
</organism>